<dbReference type="Pfam" id="PF00126">
    <property type="entry name" value="HTH_1"/>
    <property type="match status" value="1"/>
</dbReference>
<dbReference type="Gene3D" id="1.10.10.10">
    <property type="entry name" value="Winged helix-like DNA-binding domain superfamily/Winged helix DNA-binding domain"/>
    <property type="match status" value="1"/>
</dbReference>
<dbReference type="RefSeq" id="WP_237977688.1">
    <property type="nucleotide sequence ID" value="NZ_JAKNCT010000001.1"/>
</dbReference>
<dbReference type="PANTHER" id="PTHR30537">
    <property type="entry name" value="HTH-TYPE TRANSCRIPTIONAL REGULATOR"/>
    <property type="match status" value="1"/>
</dbReference>
<dbReference type="InterPro" id="IPR005119">
    <property type="entry name" value="LysR_subst-bd"/>
</dbReference>
<evidence type="ECO:0000313" key="7">
    <source>
        <dbReference type="Proteomes" id="UP001297600"/>
    </source>
</evidence>
<dbReference type="PANTHER" id="PTHR30537:SF5">
    <property type="entry name" value="HTH-TYPE TRANSCRIPTIONAL ACTIVATOR TTDR-RELATED"/>
    <property type="match status" value="1"/>
</dbReference>
<organism evidence="6 7">
    <name type="scientific">Mesosutterella porci</name>
    <dbReference type="NCBI Taxonomy" id="2915351"/>
    <lineage>
        <taxon>Bacteria</taxon>
        <taxon>Pseudomonadati</taxon>
        <taxon>Pseudomonadota</taxon>
        <taxon>Betaproteobacteria</taxon>
        <taxon>Burkholderiales</taxon>
        <taxon>Sutterellaceae</taxon>
        <taxon>Mesosutterella</taxon>
    </lineage>
</organism>
<dbReference type="InterPro" id="IPR058163">
    <property type="entry name" value="LysR-type_TF_proteobact-type"/>
</dbReference>
<comment type="similarity">
    <text evidence="1">Belongs to the LysR transcriptional regulatory family.</text>
</comment>
<evidence type="ECO:0000259" key="5">
    <source>
        <dbReference type="PROSITE" id="PS50931"/>
    </source>
</evidence>
<accession>A0ABS9MNC1</accession>
<dbReference type="SUPFAM" id="SSF53850">
    <property type="entry name" value="Periplasmic binding protein-like II"/>
    <property type="match status" value="1"/>
</dbReference>
<proteinExistence type="inferred from homology"/>
<dbReference type="EMBL" id="JAKNCT010000001">
    <property type="protein sequence ID" value="MCG5030032.1"/>
    <property type="molecule type" value="Genomic_DNA"/>
</dbReference>
<feature type="domain" description="HTH lysR-type" evidence="5">
    <location>
        <begin position="1"/>
        <end position="63"/>
    </location>
</feature>
<evidence type="ECO:0000256" key="2">
    <source>
        <dbReference type="ARBA" id="ARBA00023015"/>
    </source>
</evidence>
<reference evidence="6 7" key="1">
    <citation type="submission" date="2022-02" db="EMBL/GenBank/DDBJ databases">
        <title>Mesosutterella porci, a novel member of the family Sutterellaceae from pig feces.</title>
        <authorList>
            <person name="Wylensek D."/>
            <person name="Clavel T."/>
        </authorList>
    </citation>
    <scope>NUCLEOTIDE SEQUENCE [LARGE SCALE GENOMIC DNA]</scope>
    <source>
        <strain evidence="7">oilRF-744-wt-GAM-9</strain>
    </source>
</reference>
<evidence type="ECO:0000313" key="6">
    <source>
        <dbReference type="EMBL" id="MCG5030032.1"/>
    </source>
</evidence>
<comment type="caution">
    <text evidence="6">The sequence shown here is derived from an EMBL/GenBank/DDBJ whole genome shotgun (WGS) entry which is preliminary data.</text>
</comment>
<evidence type="ECO:0000256" key="3">
    <source>
        <dbReference type="ARBA" id="ARBA00023125"/>
    </source>
</evidence>
<dbReference type="InterPro" id="IPR000847">
    <property type="entry name" value="LysR_HTH_N"/>
</dbReference>
<name>A0ABS9MNC1_9BURK</name>
<sequence length="318" mass="35414">MTDPFSSLRPWRIFLRVADCGSVSRASLELDADAAYVSRTVAALERDLGVRLLDRTVRPIVPTPEGRAVISRLRPLLAQWDGFERFALSPEGGRRVIRLSTPVGIGRFYLNRQIAEYAEVAPDVTIEASVNAGAGDVLAGRVDVAFLPCIPREPGLAVYPAMTGFTMPLAAPRYIARQGLPRSPEELVSHTGIVKCGEGFPASDHLVRGTKRRLVFWKHMVRHTDMLNIKDAVVKGYGITLDLPLGMALEEIRSGGLVQVLSGWHRDFWYYSVVTREADDADSPVGRFAAWYARRATREIEERRRRGFELLGLDESKL</sequence>
<gene>
    <name evidence="6" type="ORF">MAF45_01000</name>
</gene>
<dbReference type="InterPro" id="IPR036388">
    <property type="entry name" value="WH-like_DNA-bd_sf"/>
</dbReference>
<dbReference type="PROSITE" id="PS50931">
    <property type="entry name" value="HTH_LYSR"/>
    <property type="match status" value="1"/>
</dbReference>
<keyword evidence="2" id="KW-0805">Transcription regulation</keyword>
<keyword evidence="4" id="KW-0804">Transcription</keyword>
<evidence type="ECO:0000256" key="4">
    <source>
        <dbReference type="ARBA" id="ARBA00023163"/>
    </source>
</evidence>
<keyword evidence="3" id="KW-0238">DNA-binding</keyword>
<dbReference type="SUPFAM" id="SSF46785">
    <property type="entry name" value="Winged helix' DNA-binding domain"/>
    <property type="match status" value="1"/>
</dbReference>
<protein>
    <submittedName>
        <fullName evidence="6">LysR family transcriptional regulator</fullName>
    </submittedName>
</protein>
<dbReference type="Pfam" id="PF03466">
    <property type="entry name" value="LysR_substrate"/>
    <property type="match status" value="1"/>
</dbReference>
<dbReference type="Proteomes" id="UP001297600">
    <property type="component" value="Unassembled WGS sequence"/>
</dbReference>
<dbReference type="Gene3D" id="3.40.190.290">
    <property type="match status" value="1"/>
</dbReference>
<dbReference type="InterPro" id="IPR036390">
    <property type="entry name" value="WH_DNA-bd_sf"/>
</dbReference>
<evidence type="ECO:0000256" key="1">
    <source>
        <dbReference type="ARBA" id="ARBA00009437"/>
    </source>
</evidence>
<keyword evidence="7" id="KW-1185">Reference proteome</keyword>